<comment type="caution">
    <text evidence="4">The sequence shown here is derived from an EMBL/GenBank/DDBJ whole genome shotgun (WGS) entry which is preliminary data.</text>
</comment>
<feature type="chain" id="PRO_5021456168" description="Transglycosylase SLT domain-containing protein" evidence="2">
    <location>
        <begin position="21"/>
        <end position="232"/>
    </location>
</feature>
<sequence>MSGALTVAAFLALAPACGVATSEAPLLAAVVAAESSFHPYAVNVNEAGRSILSRRFGSAQEATAYVEALSAQGITNIDMGAMQLNLRAGHLRRRGLPLAAAFDPCTAARVGIEVLADCYDRAPAQLAEQDRLDAALHCYNSGRFVPNGYAARVRVQFERRVVPALRARDGAEVPAPAPSPRSSAAIATRAACSLPDWDVWARCPAPVAPVSPQARDDGPVLLRGRIAMGTPE</sequence>
<dbReference type="Pfam" id="PF01464">
    <property type="entry name" value="SLT"/>
    <property type="match status" value="1"/>
</dbReference>
<dbReference type="AlphaFoldDB" id="A0A502FSL7"/>
<evidence type="ECO:0000313" key="5">
    <source>
        <dbReference type="Proteomes" id="UP000317078"/>
    </source>
</evidence>
<gene>
    <name evidence="4" type="ORF">EAH89_18035</name>
</gene>
<protein>
    <recommendedName>
        <fullName evidence="3">Transglycosylase SLT domain-containing protein</fullName>
    </recommendedName>
</protein>
<dbReference type="Proteomes" id="UP000317078">
    <property type="component" value="Unassembled WGS sequence"/>
</dbReference>
<evidence type="ECO:0000259" key="3">
    <source>
        <dbReference type="Pfam" id="PF01464"/>
    </source>
</evidence>
<evidence type="ECO:0000256" key="2">
    <source>
        <dbReference type="SAM" id="SignalP"/>
    </source>
</evidence>
<comment type="similarity">
    <text evidence="1">Belongs to the virb1 family.</text>
</comment>
<reference evidence="4 5" key="1">
    <citation type="journal article" date="2019" name="Environ. Microbiol.">
        <title>Species interactions and distinct microbial communities in high Arctic permafrost affected cryosols are associated with the CH4 and CO2 gas fluxes.</title>
        <authorList>
            <person name="Altshuler I."/>
            <person name="Hamel J."/>
            <person name="Turney S."/>
            <person name="Magnuson E."/>
            <person name="Levesque R."/>
            <person name="Greer C."/>
            <person name="Whyte L.G."/>
        </authorList>
    </citation>
    <scope>NUCLEOTIDE SEQUENCE [LARGE SCALE GENOMIC DNA]</scope>
    <source>
        <strain evidence="4 5">S9.3B</strain>
    </source>
</reference>
<dbReference type="SUPFAM" id="SSF53955">
    <property type="entry name" value="Lysozyme-like"/>
    <property type="match status" value="1"/>
</dbReference>
<accession>A0A502FSL7</accession>
<dbReference type="InterPro" id="IPR023346">
    <property type="entry name" value="Lysozyme-like_dom_sf"/>
</dbReference>
<organism evidence="4 5">
    <name type="scientific">Muricoccus nepalensis</name>
    <dbReference type="NCBI Taxonomy" id="1854500"/>
    <lineage>
        <taxon>Bacteria</taxon>
        <taxon>Pseudomonadati</taxon>
        <taxon>Pseudomonadota</taxon>
        <taxon>Alphaproteobacteria</taxon>
        <taxon>Acetobacterales</taxon>
        <taxon>Roseomonadaceae</taxon>
        <taxon>Muricoccus</taxon>
    </lineage>
</organism>
<feature type="signal peptide" evidence="2">
    <location>
        <begin position="1"/>
        <end position="20"/>
    </location>
</feature>
<keyword evidence="2" id="KW-0732">Signal</keyword>
<dbReference type="Gene3D" id="1.10.530.10">
    <property type="match status" value="1"/>
</dbReference>
<feature type="domain" description="Transglycosylase SLT" evidence="3">
    <location>
        <begin position="22"/>
        <end position="143"/>
    </location>
</feature>
<name>A0A502FSL7_9PROT</name>
<dbReference type="OrthoDB" id="8277605at2"/>
<dbReference type="EMBL" id="RCZP01000020">
    <property type="protein sequence ID" value="TPG52465.1"/>
    <property type="molecule type" value="Genomic_DNA"/>
</dbReference>
<keyword evidence="5" id="KW-1185">Reference proteome</keyword>
<proteinExistence type="inferred from homology"/>
<dbReference type="InterPro" id="IPR008258">
    <property type="entry name" value="Transglycosylase_SLT_dom_1"/>
</dbReference>
<evidence type="ECO:0000313" key="4">
    <source>
        <dbReference type="EMBL" id="TPG52465.1"/>
    </source>
</evidence>
<dbReference type="RefSeq" id="WP_140885118.1">
    <property type="nucleotide sequence ID" value="NZ_RCZP01000020.1"/>
</dbReference>
<evidence type="ECO:0000256" key="1">
    <source>
        <dbReference type="ARBA" id="ARBA00009387"/>
    </source>
</evidence>